<dbReference type="KEGG" id="ptp:RCA23_c25720"/>
<dbReference type="SUPFAM" id="SSF51306">
    <property type="entry name" value="LexA/Signal peptidase"/>
    <property type="match status" value="1"/>
</dbReference>
<dbReference type="PRINTS" id="PR00727">
    <property type="entry name" value="LEADERPTASE"/>
</dbReference>
<reference evidence="9 10" key="1">
    <citation type="journal article" date="2014" name="ISME J.">
        <title>Adaptation of an abundant Roseobacter RCA organism to pelagic systems revealed by genomic and transcriptomic analyses.</title>
        <authorList>
            <person name="Voget S."/>
            <person name="Wemheuer B."/>
            <person name="Brinkhoff T."/>
            <person name="Vollmers J."/>
            <person name="Dietrich S."/>
            <person name="Giebel H.A."/>
            <person name="Beardsley C."/>
            <person name="Sardemann C."/>
            <person name="Bakenhus I."/>
            <person name="Billerbeck S."/>
            <person name="Daniel R."/>
            <person name="Simon M."/>
        </authorList>
    </citation>
    <scope>NUCLEOTIDE SEQUENCE [LARGE SCALE GENOMIC DNA]</scope>
    <source>
        <strain evidence="9 10">RCA23</strain>
    </source>
</reference>
<dbReference type="InterPro" id="IPR000223">
    <property type="entry name" value="Pept_S26A_signal_pept_1"/>
</dbReference>
<evidence type="ECO:0000256" key="4">
    <source>
        <dbReference type="ARBA" id="ARBA00019232"/>
    </source>
</evidence>
<feature type="active site" evidence="6">
    <location>
        <position position="44"/>
    </location>
</feature>
<feature type="domain" description="Peptidase S26" evidence="8">
    <location>
        <begin position="14"/>
        <end position="264"/>
    </location>
</feature>
<dbReference type="Proteomes" id="UP000028680">
    <property type="component" value="Chromosome"/>
</dbReference>
<keyword evidence="7" id="KW-0472">Membrane</keyword>
<evidence type="ECO:0000259" key="8">
    <source>
        <dbReference type="Pfam" id="PF10502"/>
    </source>
</evidence>
<evidence type="ECO:0000313" key="9">
    <source>
        <dbReference type="EMBL" id="AII88090.1"/>
    </source>
</evidence>
<evidence type="ECO:0000256" key="5">
    <source>
        <dbReference type="ARBA" id="ARBA00022801"/>
    </source>
</evidence>
<dbReference type="GO" id="GO:0009003">
    <property type="term" value="F:signal peptidase activity"/>
    <property type="evidence" value="ECO:0007669"/>
    <property type="project" value="UniProtKB-EC"/>
</dbReference>
<evidence type="ECO:0000256" key="3">
    <source>
        <dbReference type="ARBA" id="ARBA00013208"/>
    </source>
</evidence>
<feature type="active site" evidence="6">
    <location>
        <position position="121"/>
    </location>
</feature>
<dbReference type="InterPro" id="IPR019758">
    <property type="entry name" value="Pept_S26A_signal_pept_1_CS"/>
</dbReference>
<comment type="similarity">
    <text evidence="2 7">Belongs to the peptidase S26 family.</text>
</comment>
<dbReference type="CDD" id="cd06530">
    <property type="entry name" value="S26_SPase_I"/>
    <property type="match status" value="1"/>
</dbReference>
<dbReference type="Gene3D" id="2.10.109.10">
    <property type="entry name" value="Umud Fragment, subunit A"/>
    <property type="match status" value="1"/>
</dbReference>
<name>A0AAN0VJB7_9RHOB</name>
<dbReference type="RefSeq" id="WP_044050689.1">
    <property type="nucleotide sequence ID" value="NZ_CP003984.1"/>
</dbReference>
<dbReference type="EMBL" id="CP003984">
    <property type="protein sequence ID" value="AII88090.1"/>
    <property type="molecule type" value="Genomic_DNA"/>
</dbReference>
<dbReference type="AlphaFoldDB" id="A0AAN0VJB7"/>
<dbReference type="InterPro" id="IPR019533">
    <property type="entry name" value="Peptidase_S26"/>
</dbReference>
<dbReference type="InterPro" id="IPR019757">
    <property type="entry name" value="Pept_S26A_signal_pept_1_Lys-AS"/>
</dbReference>
<dbReference type="PROSITE" id="PS00760">
    <property type="entry name" value="SPASE_I_2"/>
    <property type="match status" value="1"/>
</dbReference>
<protein>
    <recommendedName>
        <fullName evidence="4 7">Signal peptidase I</fullName>
        <ecNumber evidence="3 7">3.4.21.89</ecNumber>
    </recommendedName>
</protein>
<keyword evidence="5 7" id="KW-0378">Hydrolase</keyword>
<dbReference type="GO" id="GO:0004252">
    <property type="term" value="F:serine-type endopeptidase activity"/>
    <property type="evidence" value="ECO:0007669"/>
    <property type="project" value="InterPro"/>
</dbReference>
<sequence length="289" mass="31788">MDDIEEKSFAASAIETVKTVVYALLIAGVFRTLFFQPFWIPSGSMKDSLLIGDFLFVNKMAYGYSYASCPKIQIAALGLNIDADDFCGFIKDRDTRILGGVPERGDVVVFRHPVTGADYIKRLVGLPGDKIQMQGGVLQINGTPVERRQVEDFVEIYEPQGSQRNRPVCSNGAVGLGADCIKAKYIETLPNGVEHGVLDTYDQDAMRLGGRMNVDTTKVYAVPAGHFFFMGDNRDNSSDSRVPQSIGGVGFVPLKDIVGRADRILFSSAGASILAFWTWRSDRYFKAID</sequence>
<comment type="catalytic activity">
    <reaction evidence="1 7">
        <text>Cleavage of hydrophobic, N-terminal signal or leader sequences from secreted and periplasmic proteins.</text>
        <dbReference type="EC" id="3.4.21.89"/>
    </reaction>
</comment>
<keyword evidence="7" id="KW-0812">Transmembrane</keyword>
<dbReference type="InterPro" id="IPR036286">
    <property type="entry name" value="LexA/Signal_pep-like_sf"/>
</dbReference>
<comment type="subcellular location">
    <subcellularLocation>
        <location evidence="7">Membrane</location>
        <topology evidence="7">Single-pass type II membrane protein</topology>
    </subcellularLocation>
</comment>
<evidence type="ECO:0000256" key="2">
    <source>
        <dbReference type="ARBA" id="ARBA00009370"/>
    </source>
</evidence>
<accession>A0AAN0VJB7</accession>
<gene>
    <name evidence="9" type="primary">lepB</name>
    <name evidence="9" type="ORF">RCA23_c25720</name>
</gene>
<feature type="transmembrane region" description="Helical" evidence="7">
    <location>
        <begin position="20"/>
        <end position="40"/>
    </location>
</feature>
<evidence type="ECO:0000313" key="10">
    <source>
        <dbReference type="Proteomes" id="UP000028680"/>
    </source>
</evidence>
<proteinExistence type="inferred from homology"/>
<keyword evidence="10" id="KW-1185">Reference proteome</keyword>
<evidence type="ECO:0000256" key="1">
    <source>
        <dbReference type="ARBA" id="ARBA00000677"/>
    </source>
</evidence>
<dbReference type="GO" id="GO:0016020">
    <property type="term" value="C:membrane"/>
    <property type="evidence" value="ECO:0007669"/>
    <property type="project" value="UniProtKB-SubCell"/>
</dbReference>
<dbReference type="PROSITE" id="PS00761">
    <property type="entry name" value="SPASE_I_3"/>
    <property type="match status" value="1"/>
</dbReference>
<dbReference type="PANTHER" id="PTHR43390">
    <property type="entry name" value="SIGNAL PEPTIDASE I"/>
    <property type="match status" value="1"/>
</dbReference>
<dbReference type="Pfam" id="PF10502">
    <property type="entry name" value="Peptidase_S26"/>
    <property type="match status" value="1"/>
</dbReference>
<organism evidence="9 10">
    <name type="scientific">Planktomarina temperata RCA23</name>
    <dbReference type="NCBI Taxonomy" id="666509"/>
    <lineage>
        <taxon>Bacteria</taxon>
        <taxon>Pseudomonadati</taxon>
        <taxon>Pseudomonadota</taxon>
        <taxon>Alphaproteobacteria</taxon>
        <taxon>Rhodobacterales</taxon>
        <taxon>Paracoccaceae</taxon>
        <taxon>Planktomarina</taxon>
    </lineage>
</organism>
<keyword evidence="7" id="KW-1133">Transmembrane helix</keyword>
<keyword evidence="7" id="KW-0645">Protease</keyword>
<dbReference type="GO" id="GO:0006465">
    <property type="term" value="P:signal peptide processing"/>
    <property type="evidence" value="ECO:0007669"/>
    <property type="project" value="InterPro"/>
</dbReference>
<dbReference type="EC" id="3.4.21.89" evidence="3 7"/>
<evidence type="ECO:0000256" key="6">
    <source>
        <dbReference type="PIRSR" id="PIRSR600223-1"/>
    </source>
</evidence>
<dbReference type="NCBIfam" id="TIGR02227">
    <property type="entry name" value="sigpep_I_bact"/>
    <property type="match status" value="1"/>
</dbReference>
<dbReference type="PANTHER" id="PTHR43390:SF1">
    <property type="entry name" value="CHLOROPLAST PROCESSING PEPTIDASE"/>
    <property type="match status" value="1"/>
</dbReference>
<evidence type="ECO:0000256" key="7">
    <source>
        <dbReference type="RuleBase" id="RU362042"/>
    </source>
</evidence>